<keyword evidence="1" id="KW-0472">Membrane</keyword>
<dbReference type="EMBL" id="CP011494">
    <property type="protein sequence ID" value="AKO53955.1"/>
    <property type="molecule type" value="Genomic_DNA"/>
</dbReference>
<dbReference type="AlphaFoldDB" id="A0A0H4I8A2"/>
<keyword evidence="4" id="KW-1185">Reference proteome</keyword>
<gene>
    <name evidence="3" type="ORF">ABA45_17185</name>
</gene>
<dbReference type="STRING" id="330734.ABA45_17185"/>
<sequence>MTRKLTRILTTVLKTMMVASLLSFSAIGHANTLDESPSALAMTTDALIVRPLLLATTIVGSAVYLVSLPFSLLGGNTAEAGEVLVAGPARATFTRCLGCTRSGRKHDTVGQPAN</sequence>
<evidence type="ECO:0000256" key="2">
    <source>
        <dbReference type="SAM" id="SignalP"/>
    </source>
</evidence>
<organism evidence="3 4">
    <name type="scientific">Marinobacter psychrophilus</name>
    <dbReference type="NCBI Taxonomy" id="330734"/>
    <lineage>
        <taxon>Bacteria</taxon>
        <taxon>Pseudomonadati</taxon>
        <taxon>Pseudomonadota</taxon>
        <taxon>Gammaproteobacteria</taxon>
        <taxon>Pseudomonadales</taxon>
        <taxon>Marinobacteraceae</taxon>
        <taxon>Marinobacter</taxon>
    </lineage>
</organism>
<dbReference type="RefSeq" id="WP_048388196.1">
    <property type="nucleotide sequence ID" value="NZ_CP011494.1"/>
</dbReference>
<protein>
    <recommendedName>
        <fullName evidence="5">Multidrug transporter</fullName>
    </recommendedName>
</protein>
<dbReference type="KEGG" id="mpq:ABA45_17185"/>
<keyword evidence="2" id="KW-0732">Signal</keyword>
<proteinExistence type="predicted"/>
<keyword evidence="1" id="KW-0812">Transmembrane</keyword>
<feature type="signal peptide" evidence="2">
    <location>
        <begin position="1"/>
        <end position="30"/>
    </location>
</feature>
<feature type="chain" id="PRO_5005206550" description="Multidrug transporter" evidence="2">
    <location>
        <begin position="31"/>
        <end position="114"/>
    </location>
</feature>
<dbReference type="PATRIC" id="fig|330734.3.peg.3609"/>
<keyword evidence="1" id="KW-1133">Transmembrane helix</keyword>
<reference evidence="3 4" key="1">
    <citation type="submission" date="2015-05" db="EMBL/GenBank/DDBJ databases">
        <title>Complete genome of Marinobacter psychrophilus strain 20041T isolated from sea-ice of the Canadian Basin.</title>
        <authorList>
            <person name="Song L."/>
            <person name="Ren L."/>
            <person name="Yu Y."/>
            <person name="Wang X."/>
        </authorList>
    </citation>
    <scope>NUCLEOTIDE SEQUENCE [LARGE SCALE GENOMIC DNA]</scope>
    <source>
        <strain evidence="3 4">20041</strain>
    </source>
</reference>
<evidence type="ECO:0008006" key="5">
    <source>
        <dbReference type="Google" id="ProtNLM"/>
    </source>
</evidence>
<dbReference type="Proteomes" id="UP000036406">
    <property type="component" value="Chromosome"/>
</dbReference>
<accession>A0A0H4I8A2</accession>
<evidence type="ECO:0000313" key="4">
    <source>
        <dbReference type="Proteomes" id="UP000036406"/>
    </source>
</evidence>
<feature type="transmembrane region" description="Helical" evidence="1">
    <location>
        <begin position="46"/>
        <end position="66"/>
    </location>
</feature>
<evidence type="ECO:0000313" key="3">
    <source>
        <dbReference type="EMBL" id="AKO53955.1"/>
    </source>
</evidence>
<evidence type="ECO:0000256" key="1">
    <source>
        <dbReference type="SAM" id="Phobius"/>
    </source>
</evidence>
<name>A0A0H4I8A2_9GAMM</name>